<name>A0A931BM07_9HYPH</name>
<reference evidence="2" key="1">
    <citation type="submission" date="2020-11" db="EMBL/GenBank/DDBJ databases">
        <authorList>
            <person name="Kim M.K."/>
        </authorList>
    </citation>
    <scope>NUCLEOTIDE SEQUENCE</scope>
    <source>
        <strain evidence="2">BT350</strain>
    </source>
</reference>
<sequence>MGNGLGAKAALAFAMLGLTALTGCGAPGEGGSTLGNMILFAGPTVPPPQAAQIEDVYCPPVEVSEGGSALQAYTGGRVGDTGGLRSQISISQLARECVGRPDGATVVKIGVEGRALLGVGGAAGRYDVPVHIVVKRGSTVIANRSKRLSVAIPAGDSQATFVVVEEGIVVPAVDANSFEIEVGLGAQAATGRRRR</sequence>
<dbReference type="AlphaFoldDB" id="A0A931BM07"/>
<evidence type="ECO:0000313" key="2">
    <source>
        <dbReference type="EMBL" id="MBF9231810.1"/>
    </source>
</evidence>
<protein>
    <recommendedName>
        <fullName evidence="4">Lipoprotein</fullName>
    </recommendedName>
</protein>
<accession>A0A931BM07</accession>
<keyword evidence="3" id="KW-1185">Reference proteome</keyword>
<feature type="chain" id="PRO_5038038022" description="Lipoprotein" evidence="1">
    <location>
        <begin position="26"/>
        <end position="195"/>
    </location>
</feature>
<evidence type="ECO:0000256" key="1">
    <source>
        <dbReference type="SAM" id="SignalP"/>
    </source>
</evidence>
<proteinExistence type="predicted"/>
<keyword evidence="1" id="KW-0732">Signal</keyword>
<evidence type="ECO:0008006" key="4">
    <source>
        <dbReference type="Google" id="ProtNLM"/>
    </source>
</evidence>
<organism evidence="2 3">
    <name type="scientific">Microvirga alba</name>
    <dbReference type="NCBI Taxonomy" id="2791025"/>
    <lineage>
        <taxon>Bacteria</taxon>
        <taxon>Pseudomonadati</taxon>
        <taxon>Pseudomonadota</taxon>
        <taxon>Alphaproteobacteria</taxon>
        <taxon>Hyphomicrobiales</taxon>
        <taxon>Methylobacteriaceae</taxon>
        <taxon>Microvirga</taxon>
    </lineage>
</organism>
<dbReference type="Proteomes" id="UP000599312">
    <property type="component" value="Unassembled WGS sequence"/>
</dbReference>
<evidence type="ECO:0000313" key="3">
    <source>
        <dbReference type="Proteomes" id="UP000599312"/>
    </source>
</evidence>
<feature type="signal peptide" evidence="1">
    <location>
        <begin position="1"/>
        <end position="25"/>
    </location>
</feature>
<dbReference type="EMBL" id="JADQDO010000001">
    <property type="protein sequence ID" value="MBF9231810.1"/>
    <property type="molecule type" value="Genomic_DNA"/>
</dbReference>
<gene>
    <name evidence="2" type="ORF">I2H38_00310</name>
</gene>
<dbReference type="RefSeq" id="WP_196269815.1">
    <property type="nucleotide sequence ID" value="NZ_JADQDO010000001.1"/>
</dbReference>
<comment type="caution">
    <text evidence="2">The sequence shown here is derived from an EMBL/GenBank/DDBJ whole genome shotgun (WGS) entry which is preliminary data.</text>
</comment>